<reference evidence="1" key="1">
    <citation type="submission" date="2021-01" db="EMBL/GenBank/DDBJ databases">
        <authorList>
            <person name="Corre E."/>
            <person name="Pelletier E."/>
            <person name="Niang G."/>
            <person name="Scheremetjew M."/>
            <person name="Finn R."/>
            <person name="Kale V."/>
            <person name="Holt S."/>
            <person name="Cochrane G."/>
            <person name="Meng A."/>
            <person name="Brown T."/>
            <person name="Cohen L."/>
        </authorList>
    </citation>
    <scope>NUCLEOTIDE SEQUENCE</scope>
    <source>
        <strain evidence="1">Clade-D-RCC1621</strain>
    </source>
</reference>
<dbReference type="AlphaFoldDB" id="A0A7S0Z8J6"/>
<name>A0A7S0Z8J6_9CHLO</name>
<evidence type="ECO:0000313" key="1">
    <source>
        <dbReference type="EMBL" id="CAD8813991.1"/>
    </source>
</evidence>
<evidence type="ECO:0008006" key="2">
    <source>
        <dbReference type="Google" id="ProtNLM"/>
    </source>
</evidence>
<proteinExistence type="predicted"/>
<sequence length="260" mass="28638">MGCGPSAPSMMASSTIDIALRVPDADVAAVDAFFARVAQAFARVHTKGVDIQQFYIAKGAARVNAMDAASGTSGFTEYYMYEEYADVASAKAHFEKFQNEPIFKEFGEVIMPKYGACFKAVKTGRDDFVLQSWNGSVPEHSPAVGETPFVAEFIVDKAKEEHYDELFASHQRFVQVTSSHTPKGTFEPRITQYNVMKANEGADKIAYTMHMVFPGGDKAINKHMDCQKLDWKLGAMEQFLALVNSGSFALMGNARIIHAM</sequence>
<organism evidence="1">
    <name type="scientific">Ostreococcus mediterraneus</name>
    <dbReference type="NCBI Taxonomy" id="1486918"/>
    <lineage>
        <taxon>Eukaryota</taxon>
        <taxon>Viridiplantae</taxon>
        <taxon>Chlorophyta</taxon>
        <taxon>Mamiellophyceae</taxon>
        <taxon>Mamiellales</taxon>
        <taxon>Bathycoccaceae</taxon>
        <taxon>Ostreococcus</taxon>
    </lineage>
</organism>
<accession>A0A7S0Z8J6</accession>
<gene>
    <name evidence="1" type="ORF">OMED0930_LOCUS5108</name>
</gene>
<dbReference type="EMBL" id="HBFO01007289">
    <property type="protein sequence ID" value="CAD8813991.1"/>
    <property type="molecule type" value="Transcribed_RNA"/>
</dbReference>
<protein>
    <recommendedName>
        <fullName evidence="2">ABM domain-containing protein</fullName>
    </recommendedName>
</protein>